<keyword evidence="2 5" id="KW-0812">Transmembrane</keyword>
<evidence type="ECO:0000256" key="1">
    <source>
        <dbReference type="ARBA" id="ARBA00004141"/>
    </source>
</evidence>
<evidence type="ECO:0000256" key="2">
    <source>
        <dbReference type="ARBA" id="ARBA00022692"/>
    </source>
</evidence>
<feature type="transmembrane region" description="Helical" evidence="5">
    <location>
        <begin position="279"/>
        <end position="301"/>
    </location>
</feature>
<dbReference type="EMBL" id="CBLX010000027">
    <property type="protein sequence ID" value="CDG41117.1"/>
    <property type="molecule type" value="Genomic_DNA"/>
</dbReference>
<dbReference type="AlphaFoldDB" id="A0A060QM91"/>
<dbReference type="GO" id="GO:0046943">
    <property type="term" value="F:carboxylic acid transmembrane transporter activity"/>
    <property type="evidence" value="ECO:0007669"/>
    <property type="project" value="TreeGrafter"/>
</dbReference>
<keyword evidence="4 5" id="KW-0472">Membrane</keyword>
<comment type="subcellular location">
    <subcellularLocation>
        <location evidence="1">Membrane</location>
        <topology evidence="1">Multi-pass membrane protein</topology>
    </subcellularLocation>
</comment>
<reference evidence="7 8" key="1">
    <citation type="journal article" date="2014" name="Genome Biol. Evol.">
        <title>Acetic acid bacteria genomes reveal functional traits for adaptation to life in insect guts.</title>
        <authorList>
            <person name="Chouaia B."/>
            <person name="Gaiarsa S."/>
            <person name="Crotti E."/>
            <person name="Comandatore F."/>
            <person name="Degli Esposti M."/>
            <person name="Ricci I."/>
            <person name="Alma A."/>
            <person name="Favia G."/>
            <person name="Bandi C."/>
            <person name="Daffonchio D."/>
        </authorList>
    </citation>
    <scope>NUCLEOTIDE SEQUENCE [LARGE SCALE GENOMIC DNA]</scope>
    <source>
        <strain evidence="7 8">SF2.1</strain>
    </source>
</reference>
<feature type="transmembrane region" description="Helical" evidence="5">
    <location>
        <begin position="344"/>
        <end position="363"/>
    </location>
</feature>
<dbReference type="RefSeq" id="WP_023979973.1">
    <property type="nucleotide sequence ID" value="NZ_CBLX010000027.1"/>
</dbReference>
<accession>A0A060QM91</accession>
<proteinExistence type="predicted"/>
<comment type="caution">
    <text evidence="7">The sequence shown here is derived from an EMBL/GenBank/DDBJ whole genome shotgun (WGS) entry which is preliminary data.</text>
</comment>
<feature type="transmembrane region" description="Helical" evidence="5">
    <location>
        <begin position="170"/>
        <end position="191"/>
    </location>
</feature>
<feature type="transmembrane region" description="Helical" evidence="5">
    <location>
        <begin position="197"/>
        <end position="216"/>
    </location>
</feature>
<evidence type="ECO:0000256" key="5">
    <source>
        <dbReference type="SAM" id="Phobius"/>
    </source>
</evidence>
<keyword evidence="3 5" id="KW-1133">Transmembrane helix</keyword>
<dbReference type="InterPro" id="IPR020846">
    <property type="entry name" value="MFS_dom"/>
</dbReference>
<dbReference type="Proteomes" id="UP000027583">
    <property type="component" value="Unassembled WGS sequence"/>
</dbReference>
<name>A0A060QM91_9PROT</name>
<gene>
    <name evidence="7" type="ORF">ASAP_3072</name>
</gene>
<feature type="transmembrane region" description="Helical" evidence="5">
    <location>
        <begin position="101"/>
        <end position="120"/>
    </location>
</feature>
<sequence>MSAAPSHAPERPIIRSADDIAALINRGPSGKGHANIIVLLALGGVFLDAYDLTTLSYGIGDVQKHFGLTGSQTGMVAAAMSAGTIIGSIMGGWLTDRIGRYAVFMADMACFVIAALVAAAAPTASILILARFAMGFGVGMDLPVAMAFLSEFSKLSGKGSKAGRAAAWCPTWYAASSACFILVFALNAIVPASHPDWLWRASLGFGAVPALIIILVRSRYMSESPLWIARHGDLEKAAAILRATHGVDPVLHITVAPPRQTPPSLFALLRKPLLKRTTLVIGMKIVSATSYAAIAFGLPGLLSSMLHLQRTEVLGVSILLNLVFAFSGGLLGVRLTRSFGSRPITLAGYAMQVAGILLLALTGTPYNSLGIVSVMSGFALFLFAQGFGPGCQQMVYPTLSYPTELRGTGIGFTNFVAGFSGTLSMWALPTLYTALGMQIFWVILIAPLFGIALHMALRWEVFGYDADADPALRHALYRTRDENRGQTLCPSNQAP</sequence>
<feature type="transmembrane region" description="Helical" evidence="5">
    <location>
        <begin position="369"/>
        <end position="388"/>
    </location>
</feature>
<evidence type="ECO:0000259" key="6">
    <source>
        <dbReference type="PROSITE" id="PS50850"/>
    </source>
</evidence>
<evidence type="ECO:0000313" key="7">
    <source>
        <dbReference type="EMBL" id="CDG41117.1"/>
    </source>
</evidence>
<feature type="transmembrane region" description="Helical" evidence="5">
    <location>
        <begin position="313"/>
        <end position="332"/>
    </location>
</feature>
<dbReference type="InterPro" id="IPR005828">
    <property type="entry name" value="MFS_sugar_transport-like"/>
</dbReference>
<feature type="transmembrane region" description="Helical" evidence="5">
    <location>
        <begin position="439"/>
        <end position="457"/>
    </location>
</feature>
<dbReference type="InterPro" id="IPR036259">
    <property type="entry name" value="MFS_trans_sf"/>
</dbReference>
<feature type="transmembrane region" description="Helical" evidence="5">
    <location>
        <begin position="73"/>
        <end position="94"/>
    </location>
</feature>
<organism evidence="7 8">
    <name type="scientific">Asaia bogorensis</name>
    <dbReference type="NCBI Taxonomy" id="91915"/>
    <lineage>
        <taxon>Bacteria</taxon>
        <taxon>Pseudomonadati</taxon>
        <taxon>Pseudomonadota</taxon>
        <taxon>Alphaproteobacteria</taxon>
        <taxon>Acetobacterales</taxon>
        <taxon>Acetobacteraceae</taxon>
        <taxon>Asaia</taxon>
    </lineage>
</organism>
<dbReference type="Pfam" id="PF00083">
    <property type="entry name" value="Sugar_tr"/>
    <property type="match status" value="1"/>
</dbReference>
<feature type="transmembrane region" description="Helical" evidence="5">
    <location>
        <begin position="409"/>
        <end position="427"/>
    </location>
</feature>
<dbReference type="eggNOG" id="COG0477">
    <property type="taxonomic scope" value="Bacteria"/>
</dbReference>
<feature type="transmembrane region" description="Helical" evidence="5">
    <location>
        <begin position="34"/>
        <end position="53"/>
    </location>
</feature>
<dbReference type="PROSITE" id="PS50850">
    <property type="entry name" value="MFS"/>
    <property type="match status" value="1"/>
</dbReference>
<dbReference type="CDD" id="cd17316">
    <property type="entry name" value="MFS_SV2_like"/>
    <property type="match status" value="1"/>
</dbReference>
<dbReference type="PANTHER" id="PTHR23508:SF10">
    <property type="entry name" value="CARBOXYLIC ACID TRANSPORTER PROTEIN HOMOLOG"/>
    <property type="match status" value="1"/>
</dbReference>
<dbReference type="SUPFAM" id="SSF103473">
    <property type="entry name" value="MFS general substrate transporter"/>
    <property type="match status" value="1"/>
</dbReference>
<evidence type="ECO:0000256" key="3">
    <source>
        <dbReference type="ARBA" id="ARBA00022989"/>
    </source>
</evidence>
<protein>
    <submittedName>
        <fullName evidence="7">Transporter</fullName>
    </submittedName>
</protein>
<evidence type="ECO:0000313" key="8">
    <source>
        <dbReference type="Proteomes" id="UP000027583"/>
    </source>
</evidence>
<evidence type="ECO:0000256" key="4">
    <source>
        <dbReference type="ARBA" id="ARBA00023136"/>
    </source>
</evidence>
<dbReference type="Gene3D" id="1.20.1250.20">
    <property type="entry name" value="MFS general substrate transporter like domains"/>
    <property type="match status" value="1"/>
</dbReference>
<dbReference type="GO" id="GO:0005886">
    <property type="term" value="C:plasma membrane"/>
    <property type="evidence" value="ECO:0007669"/>
    <property type="project" value="TreeGrafter"/>
</dbReference>
<dbReference type="PANTHER" id="PTHR23508">
    <property type="entry name" value="CARBOXYLIC ACID TRANSPORTER PROTEIN HOMOLOG"/>
    <property type="match status" value="1"/>
</dbReference>
<feature type="domain" description="Major facilitator superfamily (MFS) profile" evidence="6">
    <location>
        <begin position="37"/>
        <end position="462"/>
    </location>
</feature>
<reference evidence="7 8" key="2">
    <citation type="journal article" date="2014" name="PLoS ONE">
        <title>Evolution of mitochondria reconstructed from the energy metabolism of living bacteria.</title>
        <authorList>
            <person name="Degli Esposti M."/>
            <person name="Chouaia B."/>
            <person name="Comandatore F."/>
            <person name="Crotti E."/>
            <person name="Sassera D."/>
            <person name="Lievens P.M."/>
            <person name="Daffonchio D."/>
            <person name="Bandi C."/>
        </authorList>
    </citation>
    <scope>NUCLEOTIDE SEQUENCE [LARGE SCALE GENOMIC DNA]</scope>
    <source>
        <strain evidence="7 8">SF2.1</strain>
    </source>
</reference>